<feature type="domain" description="F-box" evidence="1">
    <location>
        <begin position="38"/>
        <end position="84"/>
    </location>
</feature>
<accession>A0AAV9WY17</accession>
<evidence type="ECO:0000313" key="3">
    <source>
        <dbReference type="Proteomes" id="UP001365542"/>
    </source>
</evidence>
<organism evidence="2 3">
    <name type="scientific">Orbilia ellipsospora</name>
    <dbReference type="NCBI Taxonomy" id="2528407"/>
    <lineage>
        <taxon>Eukaryota</taxon>
        <taxon>Fungi</taxon>
        <taxon>Dikarya</taxon>
        <taxon>Ascomycota</taxon>
        <taxon>Pezizomycotina</taxon>
        <taxon>Orbiliomycetes</taxon>
        <taxon>Orbiliales</taxon>
        <taxon>Orbiliaceae</taxon>
        <taxon>Orbilia</taxon>
    </lineage>
</organism>
<dbReference type="Pfam" id="PF12937">
    <property type="entry name" value="F-box-like"/>
    <property type="match status" value="1"/>
</dbReference>
<protein>
    <recommendedName>
        <fullName evidence="1">F-box domain-containing protein</fullName>
    </recommendedName>
</protein>
<dbReference type="InterPro" id="IPR001810">
    <property type="entry name" value="F-box_dom"/>
</dbReference>
<comment type="caution">
    <text evidence="2">The sequence shown here is derived from an EMBL/GenBank/DDBJ whole genome shotgun (WGS) entry which is preliminary data.</text>
</comment>
<dbReference type="Gene3D" id="1.20.1280.50">
    <property type="match status" value="1"/>
</dbReference>
<dbReference type="PROSITE" id="PS50181">
    <property type="entry name" value="FBOX"/>
    <property type="match status" value="1"/>
</dbReference>
<sequence length="272" mass="31581">MSVSLPYLDPDSSIWPNIGSSWFPGLSGLWGWPKSNASNPILTLPIEIYLEIFSHLDFIGQLSASQTCRLWQQVIFTSSLARARYEPRPFRQGIPNFHRLLDASGNFTLVLQRGRVKRYTYRWLHEEEVEDYNFVANKLAGDTPARRRHMYRWKDIDIPPGCPILQELVFSPFATNSNPKPLQQHEEKATREFSVELTLRWTSYPWYLDRPWCTKTKWDVDEKPTLEEVLGAFAANILGSMVKNGVYDAQKEVEVRFSHYHHNGWILAGHSL</sequence>
<name>A0AAV9WY17_9PEZI</name>
<dbReference type="EMBL" id="JAVHJO010000013">
    <property type="protein sequence ID" value="KAK6530041.1"/>
    <property type="molecule type" value="Genomic_DNA"/>
</dbReference>
<dbReference type="Proteomes" id="UP001365542">
    <property type="component" value="Unassembled WGS sequence"/>
</dbReference>
<dbReference type="AlphaFoldDB" id="A0AAV9WY17"/>
<dbReference type="CDD" id="cd09917">
    <property type="entry name" value="F-box_SF"/>
    <property type="match status" value="1"/>
</dbReference>
<evidence type="ECO:0000313" key="2">
    <source>
        <dbReference type="EMBL" id="KAK6530041.1"/>
    </source>
</evidence>
<reference evidence="2 3" key="1">
    <citation type="submission" date="2019-10" db="EMBL/GenBank/DDBJ databases">
        <authorList>
            <person name="Palmer J.M."/>
        </authorList>
    </citation>
    <scope>NUCLEOTIDE SEQUENCE [LARGE SCALE GENOMIC DNA]</scope>
    <source>
        <strain evidence="2 3">TWF694</strain>
    </source>
</reference>
<gene>
    <name evidence="2" type="ORF">TWF694_003415</name>
</gene>
<keyword evidence="3" id="KW-1185">Reference proteome</keyword>
<evidence type="ECO:0000259" key="1">
    <source>
        <dbReference type="PROSITE" id="PS50181"/>
    </source>
</evidence>
<proteinExistence type="predicted"/>
<dbReference type="SUPFAM" id="SSF81383">
    <property type="entry name" value="F-box domain"/>
    <property type="match status" value="1"/>
</dbReference>
<dbReference type="InterPro" id="IPR036047">
    <property type="entry name" value="F-box-like_dom_sf"/>
</dbReference>
<dbReference type="SMART" id="SM00256">
    <property type="entry name" value="FBOX"/>
    <property type="match status" value="1"/>
</dbReference>